<protein>
    <submittedName>
        <fullName evidence="2">Uncharacterized protein</fullName>
    </submittedName>
</protein>
<comment type="caution">
    <text evidence="2">The sequence shown here is derived from an EMBL/GenBank/DDBJ whole genome shotgun (WGS) entry which is preliminary data.</text>
</comment>
<dbReference type="Proteomes" id="UP001431313">
    <property type="component" value="Unassembled WGS sequence"/>
</dbReference>
<evidence type="ECO:0000256" key="1">
    <source>
        <dbReference type="SAM" id="MobiDB-lite"/>
    </source>
</evidence>
<keyword evidence="3" id="KW-1185">Reference proteome</keyword>
<name>A0ABT2CRR0_9ACTN</name>
<feature type="region of interest" description="Disordered" evidence="1">
    <location>
        <begin position="1"/>
        <end position="25"/>
    </location>
</feature>
<organism evidence="2 3">
    <name type="scientific">Streptomyces pyxinae</name>
    <dbReference type="NCBI Taxonomy" id="2970734"/>
    <lineage>
        <taxon>Bacteria</taxon>
        <taxon>Bacillati</taxon>
        <taxon>Actinomycetota</taxon>
        <taxon>Actinomycetes</taxon>
        <taxon>Kitasatosporales</taxon>
        <taxon>Streptomycetaceae</taxon>
        <taxon>Streptomyces</taxon>
    </lineage>
</organism>
<dbReference type="RefSeq" id="WP_258791107.1">
    <property type="nucleotide sequence ID" value="NZ_JANUGQ010000045.1"/>
</dbReference>
<sequence>MGRRDRLRRTAAPLRADGRGVGDDVQADGVRVERHGLHGAGELGRGCGEDGVDVGEDVAAGGRGGQNTLRHHQADHRSAPERLASVAPDGRPCTPLQLLRPDGVVVLRRSASGEEGVLAGEVDAGRLRYGVM</sequence>
<gene>
    <name evidence="2" type="ORF">NX801_29925</name>
</gene>
<evidence type="ECO:0000313" key="2">
    <source>
        <dbReference type="EMBL" id="MCS0639782.1"/>
    </source>
</evidence>
<reference evidence="2" key="1">
    <citation type="submission" date="2022-08" db="EMBL/GenBank/DDBJ databases">
        <authorList>
            <person name="Somphong A."/>
            <person name="Phongsopitanun W."/>
        </authorList>
    </citation>
    <scope>NUCLEOTIDE SEQUENCE</scope>
    <source>
        <strain evidence="2">LP05-1</strain>
    </source>
</reference>
<evidence type="ECO:0000313" key="3">
    <source>
        <dbReference type="Proteomes" id="UP001431313"/>
    </source>
</evidence>
<proteinExistence type="predicted"/>
<accession>A0ABT2CRR0</accession>
<dbReference type="EMBL" id="JANUGQ010000045">
    <property type="protein sequence ID" value="MCS0639782.1"/>
    <property type="molecule type" value="Genomic_DNA"/>
</dbReference>